<evidence type="ECO:0000313" key="2">
    <source>
        <dbReference type="EMBL" id="KKN07476.1"/>
    </source>
</evidence>
<reference evidence="2" key="1">
    <citation type="journal article" date="2015" name="Nature">
        <title>Complex archaea that bridge the gap between prokaryotes and eukaryotes.</title>
        <authorList>
            <person name="Spang A."/>
            <person name="Saw J.H."/>
            <person name="Jorgensen S.L."/>
            <person name="Zaremba-Niedzwiedzka K."/>
            <person name="Martijn J."/>
            <person name="Lind A.E."/>
            <person name="van Eijk R."/>
            <person name="Schleper C."/>
            <person name="Guy L."/>
            <person name="Ettema T.J."/>
        </authorList>
    </citation>
    <scope>NUCLEOTIDE SEQUENCE</scope>
</reference>
<dbReference type="EMBL" id="LAZR01004566">
    <property type="protein sequence ID" value="KKN07476.1"/>
    <property type="molecule type" value="Genomic_DNA"/>
</dbReference>
<keyword evidence="1" id="KW-1133">Transmembrane helix</keyword>
<dbReference type="AlphaFoldDB" id="A0A0F9Q2K0"/>
<evidence type="ECO:0000256" key="1">
    <source>
        <dbReference type="SAM" id="Phobius"/>
    </source>
</evidence>
<comment type="caution">
    <text evidence="2">The sequence shown here is derived from an EMBL/GenBank/DDBJ whole genome shotgun (WGS) entry which is preliminary data.</text>
</comment>
<sequence length="45" mass="5512">MKWYLNVDWRDWSFGIFLLWFSYYHGVGFDIGPIHFCLSFYKGKA</sequence>
<proteinExistence type="predicted"/>
<gene>
    <name evidence="2" type="ORF">LCGC14_1066500</name>
</gene>
<organism evidence="2">
    <name type="scientific">marine sediment metagenome</name>
    <dbReference type="NCBI Taxonomy" id="412755"/>
    <lineage>
        <taxon>unclassified sequences</taxon>
        <taxon>metagenomes</taxon>
        <taxon>ecological metagenomes</taxon>
    </lineage>
</organism>
<keyword evidence="1" id="KW-0812">Transmembrane</keyword>
<name>A0A0F9Q2K0_9ZZZZ</name>
<protein>
    <submittedName>
        <fullName evidence="2">Uncharacterized protein</fullName>
    </submittedName>
</protein>
<accession>A0A0F9Q2K0</accession>
<keyword evidence="1" id="KW-0472">Membrane</keyword>
<feature type="transmembrane region" description="Helical" evidence="1">
    <location>
        <begin position="12"/>
        <end position="41"/>
    </location>
</feature>